<proteinExistence type="predicted"/>
<organism evidence="1">
    <name type="scientific">uncultured bacterium contig00006</name>
    <dbReference type="NCBI Taxonomy" id="1181498"/>
    <lineage>
        <taxon>Bacteria</taxon>
        <taxon>environmental samples</taxon>
    </lineage>
</organism>
<protein>
    <submittedName>
        <fullName evidence="1">Uncharacterized protein</fullName>
    </submittedName>
</protein>
<evidence type="ECO:0000313" key="1">
    <source>
        <dbReference type="EMBL" id="AGS52014.1"/>
    </source>
</evidence>
<dbReference type="AlphaFoldDB" id="A0A806KBS1"/>
<reference evidence="1" key="1">
    <citation type="submission" date="2012-03" db="EMBL/GenBank/DDBJ databases">
        <title>Functional metagenomics reveals considerable lignocellulase gene clusters in the gut microbiome of a wood-feeding higher termite.</title>
        <authorList>
            <person name="Liu N."/>
        </authorList>
    </citation>
    <scope>NUCLEOTIDE SEQUENCE</scope>
</reference>
<sequence length="63" mass="6984">MDWTDKALEAAQESRELASRLPYKASRNTAVRTIYIAIANILWVSGDVEAAYNALSELARIEG</sequence>
<accession>A0A806KBS1</accession>
<dbReference type="EMBL" id="JQ844179">
    <property type="protein sequence ID" value="AGS52014.1"/>
    <property type="molecule type" value="Genomic_DNA"/>
</dbReference>
<name>A0A806KBS1_9BACT</name>